<dbReference type="Proteomes" id="UP001215956">
    <property type="component" value="Unassembled WGS sequence"/>
</dbReference>
<feature type="transmembrane region" description="Helical" evidence="8">
    <location>
        <begin position="355"/>
        <end position="375"/>
    </location>
</feature>
<feature type="domain" description="RCK C-terminal" evidence="10">
    <location>
        <begin position="572"/>
        <end position="658"/>
    </location>
</feature>
<evidence type="ECO:0000256" key="6">
    <source>
        <dbReference type="ARBA" id="ARBA00023136"/>
    </source>
</evidence>
<dbReference type="InterPro" id="IPR038770">
    <property type="entry name" value="Na+/solute_symporter_sf"/>
</dbReference>
<name>A0ABT5XFX2_9EURY</name>
<dbReference type="PANTHER" id="PTHR42751:SF3">
    <property type="entry name" value="SODIUM_GLUTAMATE SYMPORTER"/>
    <property type="match status" value="1"/>
</dbReference>
<feature type="compositionally biased region" description="Basic and acidic residues" evidence="7">
    <location>
        <begin position="691"/>
        <end position="700"/>
    </location>
</feature>
<feature type="transmembrane region" description="Helical" evidence="8">
    <location>
        <begin position="6"/>
        <end position="23"/>
    </location>
</feature>
<feature type="transmembrane region" description="Helical" evidence="8">
    <location>
        <begin position="86"/>
        <end position="109"/>
    </location>
</feature>
<dbReference type="Gene3D" id="3.30.70.1450">
    <property type="entry name" value="Regulator of K+ conductance, C-terminal domain"/>
    <property type="match status" value="1"/>
</dbReference>
<dbReference type="InterPro" id="IPR006153">
    <property type="entry name" value="Cation/H_exchanger_TM"/>
</dbReference>
<evidence type="ECO:0000256" key="3">
    <source>
        <dbReference type="ARBA" id="ARBA00022448"/>
    </source>
</evidence>
<comment type="similarity">
    <text evidence="2">Belongs to the monovalent cation:proton antiporter 2 (CPA2) transporter (TC 2.A.37) family.</text>
</comment>
<feature type="transmembrane region" description="Helical" evidence="8">
    <location>
        <begin position="324"/>
        <end position="343"/>
    </location>
</feature>
<comment type="subcellular location">
    <subcellularLocation>
        <location evidence="1">Membrane</location>
        <topology evidence="1">Multi-pass membrane protein</topology>
    </subcellularLocation>
</comment>
<dbReference type="Pfam" id="PF02254">
    <property type="entry name" value="TrkA_N"/>
    <property type="match status" value="1"/>
</dbReference>
<evidence type="ECO:0000259" key="9">
    <source>
        <dbReference type="PROSITE" id="PS51201"/>
    </source>
</evidence>
<keyword evidence="5 8" id="KW-1133">Transmembrane helix</keyword>
<keyword evidence="3" id="KW-0813">Transport</keyword>
<dbReference type="Gene3D" id="3.40.50.720">
    <property type="entry name" value="NAD(P)-binding Rossmann-like Domain"/>
    <property type="match status" value="1"/>
</dbReference>
<dbReference type="SUPFAM" id="SSF51735">
    <property type="entry name" value="NAD(P)-binding Rossmann-fold domains"/>
    <property type="match status" value="1"/>
</dbReference>
<dbReference type="Pfam" id="PF02080">
    <property type="entry name" value="TrkA_C"/>
    <property type="match status" value="1"/>
</dbReference>
<feature type="transmembrane region" description="Helical" evidence="8">
    <location>
        <begin position="115"/>
        <end position="134"/>
    </location>
</feature>
<dbReference type="Pfam" id="PF00999">
    <property type="entry name" value="Na_H_Exchanger"/>
    <property type="match status" value="1"/>
</dbReference>
<keyword evidence="4 8" id="KW-0812">Transmembrane</keyword>
<evidence type="ECO:0000256" key="4">
    <source>
        <dbReference type="ARBA" id="ARBA00022692"/>
    </source>
</evidence>
<evidence type="ECO:0000313" key="12">
    <source>
        <dbReference type="Proteomes" id="UP001215956"/>
    </source>
</evidence>
<feature type="transmembrane region" description="Helical" evidence="8">
    <location>
        <begin position="55"/>
        <end position="74"/>
    </location>
</feature>
<dbReference type="InterPro" id="IPR036291">
    <property type="entry name" value="NAD(P)-bd_dom_sf"/>
</dbReference>
<feature type="transmembrane region" description="Helical" evidence="8">
    <location>
        <begin position="146"/>
        <end position="169"/>
    </location>
</feature>
<evidence type="ECO:0000256" key="7">
    <source>
        <dbReference type="SAM" id="MobiDB-lite"/>
    </source>
</evidence>
<feature type="domain" description="RCK N-terminal" evidence="9">
    <location>
        <begin position="408"/>
        <end position="525"/>
    </location>
</feature>
<dbReference type="Gene3D" id="1.20.1530.20">
    <property type="match status" value="1"/>
</dbReference>
<dbReference type="PANTHER" id="PTHR42751">
    <property type="entry name" value="SODIUM/HYDROGEN EXCHANGER FAMILY/TRKA DOMAIN PROTEIN"/>
    <property type="match status" value="1"/>
</dbReference>
<keyword evidence="6 8" id="KW-0472">Membrane</keyword>
<reference evidence="11 12" key="1">
    <citation type="submission" date="2023-03" db="EMBL/GenBank/DDBJ databases">
        <title>Whole genome sequencing of Methanotrichaceae archaeon M04Ac.</title>
        <authorList>
            <person name="Khomyakova M.A."/>
            <person name="Merkel A.Y."/>
            <person name="Slobodkin A.I."/>
        </authorList>
    </citation>
    <scope>NUCLEOTIDE SEQUENCE [LARGE SCALE GENOMIC DNA]</scope>
    <source>
        <strain evidence="11 12">M04Ac</strain>
    </source>
</reference>
<feature type="transmembrane region" description="Helical" evidence="8">
    <location>
        <begin position="189"/>
        <end position="211"/>
    </location>
</feature>
<keyword evidence="12" id="KW-1185">Reference proteome</keyword>
<dbReference type="SUPFAM" id="SSF116726">
    <property type="entry name" value="TrkA C-terminal domain-like"/>
    <property type="match status" value="1"/>
</dbReference>
<organism evidence="11 12">
    <name type="scientific">Candidatus Methanocrinis alkalitolerans</name>
    <dbReference type="NCBI Taxonomy" id="3033395"/>
    <lineage>
        <taxon>Archaea</taxon>
        <taxon>Methanobacteriati</taxon>
        <taxon>Methanobacteriota</taxon>
        <taxon>Stenosarchaea group</taxon>
        <taxon>Methanomicrobia</taxon>
        <taxon>Methanotrichales</taxon>
        <taxon>Methanotrichaceae</taxon>
        <taxon>Methanocrinis</taxon>
    </lineage>
</organism>
<evidence type="ECO:0000256" key="5">
    <source>
        <dbReference type="ARBA" id="ARBA00022989"/>
    </source>
</evidence>
<dbReference type="PROSITE" id="PS51201">
    <property type="entry name" value="RCK_N"/>
    <property type="match status" value="1"/>
</dbReference>
<dbReference type="PROSITE" id="PS51202">
    <property type="entry name" value="RCK_C"/>
    <property type="match status" value="1"/>
</dbReference>
<accession>A0ABT5XFX2</accession>
<protein>
    <submittedName>
        <fullName evidence="11">Cation:proton antiporter</fullName>
    </submittedName>
</protein>
<feature type="region of interest" description="Disordered" evidence="7">
    <location>
        <begin position="664"/>
        <end position="700"/>
    </location>
</feature>
<dbReference type="InterPro" id="IPR003148">
    <property type="entry name" value="RCK_N"/>
</dbReference>
<proteinExistence type="inferred from homology"/>
<dbReference type="RefSeq" id="WP_316969330.1">
    <property type="nucleotide sequence ID" value="NZ_JARFPL010000025.1"/>
</dbReference>
<evidence type="ECO:0000313" key="11">
    <source>
        <dbReference type="EMBL" id="MDF0593626.1"/>
    </source>
</evidence>
<sequence length="700" mass="75731">MAIQLLNDIIVIFIISIVAIFVGHRLKVPVVVGFLATGVVAGPHGLGLIQEVEQIEVLAEIGVVLLLFAIGIEFSFEKLFRIKRAALLGGPLQVAVTFIVTTFIGIKIGLPSNEAIFAGFLVSLSSTAVVLKIMQDKDEVDTPHGGNTLGVLIFQDIVVVPMMLLTPLLAAQYSESLGMPLLLMLAKGVGIIVLVIVGAKLIVPALLYQVVRLRSSELFLLTVVLICLTVAWISFTAGLSLALGAFLAGLIISESEYSYQALGNILPFRDVFTSFFFVSIGMLLDVGFFLERADLLVAVALGVLILKAAIAGGVSVLLGYPLRTGILVGLALAQIGEFSFILSKTGLDSGIINQFEYQIFLAVSILTMAATPFVIAGSPKAADLLYRLPLPKRLKAGLPFAAIPEKRENHLVIVGYGFVGRTLARAARVGDLSYMVLEMNPEKVRGERANGEPIHYGDATQELVLRHADVDKARVVVVAVSDEMATRRIVELARRINPKVYIMARVRYLNEAAHLYDLGADEVVPEEFETSVGIFSRVLAKYLVPRNEIEKMIVEVRSLGYDMFRNTEIEPAKISDLRRYLPNVEVVTVKVEVRAPACGKTLADIALRKTLGVNVIGIIRESGNVLNPHSDTEIVAGDVLLVLGTSEQIARSRYLFRDPVRYPRAGAGALRPPEEATSGDGEVGSMEDAGAPDRSDRKEG</sequence>
<feature type="transmembrane region" description="Helical" evidence="8">
    <location>
        <begin position="271"/>
        <end position="290"/>
    </location>
</feature>
<dbReference type="InterPro" id="IPR006037">
    <property type="entry name" value="RCK_C"/>
</dbReference>
<dbReference type="EMBL" id="JARFPL010000025">
    <property type="protein sequence ID" value="MDF0593626.1"/>
    <property type="molecule type" value="Genomic_DNA"/>
</dbReference>
<evidence type="ECO:0000256" key="1">
    <source>
        <dbReference type="ARBA" id="ARBA00004141"/>
    </source>
</evidence>
<gene>
    <name evidence="11" type="ORF">P0O24_08525</name>
</gene>
<evidence type="ECO:0000259" key="10">
    <source>
        <dbReference type="PROSITE" id="PS51202"/>
    </source>
</evidence>
<feature type="transmembrane region" description="Helical" evidence="8">
    <location>
        <begin position="30"/>
        <end position="49"/>
    </location>
</feature>
<dbReference type="InterPro" id="IPR036721">
    <property type="entry name" value="RCK_C_sf"/>
</dbReference>
<evidence type="ECO:0000256" key="8">
    <source>
        <dbReference type="SAM" id="Phobius"/>
    </source>
</evidence>
<evidence type="ECO:0000256" key="2">
    <source>
        <dbReference type="ARBA" id="ARBA00005551"/>
    </source>
</evidence>
<feature type="transmembrane region" description="Helical" evidence="8">
    <location>
        <begin position="218"/>
        <end position="251"/>
    </location>
</feature>
<feature type="transmembrane region" description="Helical" evidence="8">
    <location>
        <begin position="295"/>
        <end position="318"/>
    </location>
</feature>
<comment type="caution">
    <text evidence="11">The sequence shown here is derived from an EMBL/GenBank/DDBJ whole genome shotgun (WGS) entry which is preliminary data.</text>
</comment>